<feature type="region of interest" description="Disordered" evidence="1">
    <location>
        <begin position="449"/>
        <end position="477"/>
    </location>
</feature>
<feature type="region of interest" description="Disordered" evidence="1">
    <location>
        <begin position="1"/>
        <end position="106"/>
    </location>
</feature>
<dbReference type="InterPro" id="IPR043502">
    <property type="entry name" value="DNA/RNA_pol_sf"/>
</dbReference>
<dbReference type="EMBL" id="BKCJ010007267">
    <property type="protein sequence ID" value="GEU76373.1"/>
    <property type="molecule type" value="Genomic_DNA"/>
</dbReference>
<evidence type="ECO:0000256" key="1">
    <source>
        <dbReference type="SAM" id="MobiDB-lite"/>
    </source>
</evidence>
<feature type="compositionally biased region" description="Basic and acidic residues" evidence="1">
    <location>
        <begin position="458"/>
        <end position="475"/>
    </location>
</feature>
<dbReference type="Gene3D" id="3.10.10.10">
    <property type="entry name" value="HIV Type 1 Reverse Transcriptase, subunit A, domain 1"/>
    <property type="match status" value="1"/>
</dbReference>
<protein>
    <recommendedName>
        <fullName evidence="2">Reverse transcriptase Ty1/copia-type domain-containing protein</fullName>
    </recommendedName>
</protein>
<dbReference type="InterPro" id="IPR043128">
    <property type="entry name" value="Rev_trsase/Diguanyl_cyclase"/>
</dbReference>
<evidence type="ECO:0000259" key="2">
    <source>
        <dbReference type="Pfam" id="PF07727"/>
    </source>
</evidence>
<feature type="compositionally biased region" description="Polar residues" evidence="1">
    <location>
        <begin position="33"/>
        <end position="48"/>
    </location>
</feature>
<dbReference type="PANTHER" id="PTHR24559">
    <property type="entry name" value="TRANSPOSON TY3-I GAG-POL POLYPROTEIN"/>
    <property type="match status" value="1"/>
</dbReference>
<dbReference type="InterPro" id="IPR053134">
    <property type="entry name" value="RNA-dir_DNA_polymerase"/>
</dbReference>
<dbReference type="Gene3D" id="3.30.70.270">
    <property type="match status" value="1"/>
</dbReference>
<dbReference type="PANTHER" id="PTHR24559:SF444">
    <property type="entry name" value="REVERSE TRANSCRIPTASE DOMAIN-CONTAINING PROTEIN"/>
    <property type="match status" value="1"/>
</dbReference>
<dbReference type="InterPro" id="IPR013103">
    <property type="entry name" value="RVT_2"/>
</dbReference>
<reference evidence="3" key="1">
    <citation type="journal article" date="2019" name="Sci. Rep.">
        <title>Draft genome of Tanacetum cinerariifolium, the natural source of mosquito coil.</title>
        <authorList>
            <person name="Yamashiro T."/>
            <person name="Shiraishi A."/>
            <person name="Satake H."/>
            <person name="Nakayama K."/>
        </authorList>
    </citation>
    <scope>NUCLEOTIDE SEQUENCE</scope>
</reference>
<comment type="caution">
    <text evidence="3">The sequence shown here is derived from an EMBL/GenBank/DDBJ whole genome shotgun (WGS) entry which is preliminary data.</text>
</comment>
<feature type="region of interest" description="Disordered" evidence="1">
    <location>
        <begin position="230"/>
        <end position="278"/>
    </location>
</feature>
<dbReference type="Pfam" id="PF07727">
    <property type="entry name" value="RVT_2"/>
    <property type="match status" value="1"/>
</dbReference>
<dbReference type="CDD" id="cd01647">
    <property type="entry name" value="RT_LTR"/>
    <property type="match status" value="1"/>
</dbReference>
<feature type="compositionally biased region" description="Basic and acidic residues" evidence="1">
    <location>
        <begin position="66"/>
        <end position="106"/>
    </location>
</feature>
<name>A0A6L2MQY0_TANCI</name>
<evidence type="ECO:0000313" key="3">
    <source>
        <dbReference type="EMBL" id="GEU76373.1"/>
    </source>
</evidence>
<accession>A0A6L2MQY0</accession>
<feature type="domain" description="Reverse transcriptase Ty1/copia-type" evidence="2">
    <location>
        <begin position="789"/>
        <end position="860"/>
    </location>
</feature>
<gene>
    <name evidence="3" type="ORF">Tci_048351</name>
</gene>
<organism evidence="3">
    <name type="scientific">Tanacetum cinerariifolium</name>
    <name type="common">Dalmatian daisy</name>
    <name type="synonym">Chrysanthemum cinerariifolium</name>
    <dbReference type="NCBI Taxonomy" id="118510"/>
    <lineage>
        <taxon>Eukaryota</taxon>
        <taxon>Viridiplantae</taxon>
        <taxon>Streptophyta</taxon>
        <taxon>Embryophyta</taxon>
        <taxon>Tracheophyta</taxon>
        <taxon>Spermatophyta</taxon>
        <taxon>Magnoliopsida</taxon>
        <taxon>eudicotyledons</taxon>
        <taxon>Gunneridae</taxon>
        <taxon>Pentapetalae</taxon>
        <taxon>asterids</taxon>
        <taxon>campanulids</taxon>
        <taxon>Asterales</taxon>
        <taxon>Asteraceae</taxon>
        <taxon>Asteroideae</taxon>
        <taxon>Anthemideae</taxon>
        <taxon>Anthemidinae</taxon>
        <taxon>Tanacetum</taxon>
    </lineage>
</organism>
<dbReference type="SUPFAM" id="SSF56672">
    <property type="entry name" value="DNA/RNA polymerases"/>
    <property type="match status" value="1"/>
</dbReference>
<feature type="compositionally biased region" description="Basic and acidic residues" evidence="1">
    <location>
        <begin position="22"/>
        <end position="32"/>
    </location>
</feature>
<dbReference type="AlphaFoldDB" id="A0A6L2MQY0"/>
<sequence length="1006" mass="116589">MIKEYDHQAKAKAKPNNLVYGDSKREAPDGSKTKNFSNRFPLESSGTSDMHGKANSSSKSQKSLSKSKELSRLRRSKRLENRIKTKERTRGERSKSRGRRFEYQETRLDSEYEEALEDAYEDLNSPYKRPNPTPFTPRITRFNYHRRAKLPRNIRVYEGNKNSEDHLSIFSTAAEQEEWPMPIWCKMFRQSLGGAAQNWFNDLDPKSMDRFEELSQKFLEEFLQQKRNAKDPTEIYSIKRRPSEEAQRQNTQDGGRNVRKGQSLHSRRGGCRDTFTPLTENPKEILAMESINFSPPPPLIGTPEKHNLNKFCDYHEDRGHNTNDCYQLKKQIEEAVASGKLAHLVKDIRQSSQMNGSQGRNSVKVINMINGGRNRKRAYKVKKMQVSVGRFLKRSIPSLGFGRPSGDHGRGRKKQDCANRIFNSVVSFTIQCHNGKNRDEKIREQTILQERNNPGHRPGKEPILPKKGRDKENMGEKVPICSKRPDQCITIEKGTSVSRFVMEHQLKTYPSAEPVAHMKRPLTPDRRQALKEKVCNWLKEGIIRSVQHPEWVTNATLIKLTSDAWQVQMDYSKLNRICARHMYPFLKVKEGLASLMGYPYTCFLQLPKENSQIRMVEDEEEKTGFHTEEGVYYFTHMPKGLKNLSNTSKDDRKVLTDQKSQNVEVYLEEIVVKCKKKQSLIEDVEEMFNKLRRVNVKIDPRESTFRMKEGRDGENLDKMKEKSDACIFVVIGNISQSIRTRRQLETDGELCMFALSVSRTEPKNIKEAIADSAWFEAMQEELHQFHRLDVWELVDRPLCKNIINMKWLWKNKRDEENIVIRNKARLVAKRYSKQEGIDFEESFALVTRLKAVQLFVVYAGHKTSEGRSALYGLEQAPRAWYVELSNFLVSKGFSKDADLSETLVDQTKYRSMVGALMYLIASRPDIVHATCYCACYQARPTEKHLKEVKHIFWYLKNTINMGLWYPKDTSFELTAFSDLDHAGCLDSRKSTSGGIQFLRGDKLVSW</sequence>
<proteinExistence type="predicted"/>